<protein>
    <submittedName>
        <fullName evidence="1">Uncharacterized protein</fullName>
    </submittedName>
</protein>
<keyword evidence="2" id="KW-1185">Reference proteome</keyword>
<dbReference type="Proteomes" id="UP000054498">
    <property type="component" value="Unassembled WGS sequence"/>
</dbReference>
<organism evidence="1 2">
    <name type="scientific">Monoraphidium neglectum</name>
    <dbReference type="NCBI Taxonomy" id="145388"/>
    <lineage>
        <taxon>Eukaryota</taxon>
        <taxon>Viridiplantae</taxon>
        <taxon>Chlorophyta</taxon>
        <taxon>core chlorophytes</taxon>
        <taxon>Chlorophyceae</taxon>
        <taxon>CS clade</taxon>
        <taxon>Sphaeropleales</taxon>
        <taxon>Selenastraceae</taxon>
        <taxon>Monoraphidium</taxon>
    </lineage>
</organism>
<evidence type="ECO:0000313" key="1">
    <source>
        <dbReference type="EMBL" id="KIZ02192.1"/>
    </source>
</evidence>
<sequence>MTLLLLRGAEAGPSPQPSVAVSNFNRAVAAIQGSPASSSCQLQLFAQATYKPGSTTVAGTLTVTNPTSAAINVFSPPTAIVTSVVPKSQNSSPAVKALLASDKEGALRQFNPYSGPYYGTNGFDYIMAIDEMTIPDCFAGASPVYGQTKAVQIGPKQTVTCKFTVNNAVIQGTDPKAVVVSVARLQTARDAQAIVRGDSGTCAALAKLGA</sequence>
<dbReference type="AlphaFoldDB" id="A0A0D2MNX0"/>
<gene>
    <name evidence="1" type="ORF">MNEG_5763</name>
</gene>
<evidence type="ECO:0000313" key="2">
    <source>
        <dbReference type="Proteomes" id="UP000054498"/>
    </source>
</evidence>
<dbReference type="RefSeq" id="XP_013901211.1">
    <property type="nucleotide sequence ID" value="XM_014045757.1"/>
</dbReference>
<name>A0A0D2MNX0_9CHLO</name>
<dbReference type="KEGG" id="mng:MNEG_5763"/>
<dbReference type="GeneID" id="25738640"/>
<reference evidence="1 2" key="1">
    <citation type="journal article" date="2013" name="BMC Genomics">
        <title>Reconstruction of the lipid metabolism for the microalga Monoraphidium neglectum from its genome sequence reveals characteristics suitable for biofuel production.</title>
        <authorList>
            <person name="Bogen C."/>
            <person name="Al-Dilaimi A."/>
            <person name="Albersmeier A."/>
            <person name="Wichmann J."/>
            <person name="Grundmann M."/>
            <person name="Rupp O."/>
            <person name="Lauersen K.J."/>
            <person name="Blifernez-Klassen O."/>
            <person name="Kalinowski J."/>
            <person name="Goesmann A."/>
            <person name="Mussgnug J.H."/>
            <person name="Kruse O."/>
        </authorList>
    </citation>
    <scope>NUCLEOTIDE SEQUENCE [LARGE SCALE GENOMIC DNA]</scope>
    <source>
        <strain evidence="1 2">SAG 48.87</strain>
    </source>
</reference>
<accession>A0A0D2MNX0</accession>
<proteinExistence type="predicted"/>
<dbReference type="OrthoDB" id="10487150at2759"/>
<dbReference type="EMBL" id="KK101099">
    <property type="protein sequence ID" value="KIZ02192.1"/>
    <property type="molecule type" value="Genomic_DNA"/>
</dbReference>